<dbReference type="EMBL" id="NRGR01000040">
    <property type="protein sequence ID" value="PCC37751.1"/>
    <property type="molecule type" value="Genomic_DNA"/>
</dbReference>
<feature type="domain" description="N-acetyltransferase" evidence="2">
    <location>
        <begin position="12"/>
        <end position="174"/>
    </location>
</feature>
<dbReference type="Pfam" id="PF13302">
    <property type="entry name" value="Acetyltransf_3"/>
    <property type="match status" value="1"/>
</dbReference>
<feature type="region of interest" description="Disordered" evidence="1">
    <location>
        <begin position="153"/>
        <end position="182"/>
    </location>
</feature>
<dbReference type="InterPro" id="IPR051531">
    <property type="entry name" value="N-acetyltransferase"/>
</dbReference>
<proteinExistence type="predicted"/>
<evidence type="ECO:0000259" key="2">
    <source>
        <dbReference type="PROSITE" id="PS51186"/>
    </source>
</evidence>
<evidence type="ECO:0000313" key="3">
    <source>
        <dbReference type="EMBL" id="PCC37751.1"/>
    </source>
</evidence>
<dbReference type="PANTHER" id="PTHR43792">
    <property type="entry name" value="GNAT FAMILY, PUTATIVE (AFU_ORTHOLOGUE AFUA_3G00765)-RELATED-RELATED"/>
    <property type="match status" value="1"/>
</dbReference>
<sequence>MSLDFPLLGERVLLRPFAPGDAPAAHGIYGDPEVMRYVGAGEAATPDTTEQMIADYRRHQREHGFAFWAVIERSTGRLIGDAGLEVTRFGTELGYTLARDAWGRGLATEAAALCVEAAFGPLGLSRLVALADVENPASSRVLEKLGFRPDAAPDEIATDVGSPDADVPDADARSWASPPGTVIVYGRPHRRFVRDGPAPGRR</sequence>
<comment type="caution">
    <text evidence="3">The sequence shown here is derived from an EMBL/GenBank/DDBJ whole genome shotgun (WGS) entry which is preliminary data.</text>
</comment>
<reference evidence="3 4" key="1">
    <citation type="journal article" date="2017" name="Elife">
        <title>Extensive horizontal gene transfer in cheese-associated bacteria.</title>
        <authorList>
            <person name="Bonham K.S."/>
            <person name="Wolfe B.E."/>
            <person name="Dutton R.J."/>
        </authorList>
    </citation>
    <scope>NUCLEOTIDE SEQUENCE [LARGE SCALE GENOMIC DNA]</scope>
    <source>
        <strain evidence="3 4">341_9</strain>
    </source>
</reference>
<dbReference type="AlphaFoldDB" id="A0A2A3YET7"/>
<accession>A0A2A3YET7</accession>
<protein>
    <submittedName>
        <fullName evidence="3">GNAT family N-acetyltransferase</fullName>
    </submittedName>
</protein>
<dbReference type="PROSITE" id="PS51186">
    <property type="entry name" value="GNAT"/>
    <property type="match status" value="1"/>
</dbReference>
<evidence type="ECO:0000256" key="1">
    <source>
        <dbReference type="SAM" id="MobiDB-lite"/>
    </source>
</evidence>
<dbReference type="GeneID" id="95328610"/>
<dbReference type="PANTHER" id="PTHR43792:SF1">
    <property type="entry name" value="N-ACETYLTRANSFERASE DOMAIN-CONTAINING PROTEIN"/>
    <property type="match status" value="1"/>
</dbReference>
<dbReference type="Proteomes" id="UP000218598">
    <property type="component" value="Unassembled WGS sequence"/>
</dbReference>
<dbReference type="InterPro" id="IPR000182">
    <property type="entry name" value="GNAT_dom"/>
</dbReference>
<name>A0A2A3YET7_9MICO</name>
<evidence type="ECO:0000313" key="4">
    <source>
        <dbReference type="Proteomes" id="UP000218598"/>
    </source>
</evidence>
<keyword evidence="3" id="KW-0808">Transferase</keyword>
<keyword evidence="4" id="KW-1185">Reference proteome</keyword>
<dbReference type="InterPro" id="IPR016181">
    <property type="entry name" value="Acyl_CoA_acyltransferase"/>
</dbReference>
<dbReference type="OrthoDB" id="3533156at2"/>
<dbReference type="Gene3D" id="3.40.630.30">
    <property type="match status" value="1"/>
</dbReference>
<dbReference type="SUPFAM" id="SSF55729">
    <property type="entry name" value="Acyl-CoA N-acyltransferases (Nat)"/>
    <property type="match status" value="1"/>
</dbReference>
<dbReference type="RefSeq" id="WP_096166450.1">
    <property type="nucleotide sequence ID" value="NZ_BAAAIQ010000048.1"/>
</dbReference>
<gene>
    <name evidence="3" type="ORF">CIK66_17520</name>
</gene>
<organism evidence="3 4">
    <name type="scientific">Brachybacterium alimentarium</name>
    <dbReference type="NCBI Taxonomy" id="47845"/>
    <lineage>
        <taxon>Bacteria</taxon>
        <taxon>Bacillati</taxon>
        <taxon>Actinomycetota</taxon>
        <taxon>Actinomycetes</taxon>
        <taxon>Micrococcales</taxon>
        <taxon>Dermabacteraceae</taxon>
        <taxon>Brachybacterium</taxon>
    </lineage>
</organism>
<dbReference type="GO" id="GO:0016747">
    <property type="term" value="F:acyltransferase activity, transferring groups other than amino-acyl groups"/>
    <property type="evidence" value="ECO:0007669"/>
    <property type="project" value="InterPro"/>
</dbReference>